<dbReference type="PROSITE" id="PS01229">
    <property type="entry name" value="COF_2"/>
    <property type="match status" value="1"/>
</dbReference>
<dbReference type="RefSeq" id="WP_093621928.1">
    <property type="nucleotide sequence ID" value="NZ_BOMT01000023.1"/>
</dbReference>
<dbReference type="Pfam" id="PF00702">
    <property type="entry name" value="Hydrolase"/>
    <property type="match status" value="1"/>
</dbReference>
<dbReference type="Gene3D" id="2.70.150.10">
    <property type="entry name" value="Calcium-transporting ATPase, cytoplasmic transduction domain A"/>
    <property type="match status" value="1"/>
</dbReference>
<gene>
    <name evidence="8" type="ORF">SAMN05421541_12858</name>
</gene>
<accession>A0A1I2MD36</accession>
<dbReference type="AlphaFoldDB" id="A0A1I2MD36"/>
<evidence type="ECO:0000256" key="1">
    <source>
        <dbReference type="ARBA" id="ARBA00004651"/>
    </source>
</evidence>
<feature type="transmembrane region" description="Helical" evidence="6">
    <location>
        <begin position="730"/>
        <end position="751"/>
    </location>
</feature>
<organism evidence="8 9">
    <name type="scientific">Actinoplanes philippinensis</name>
    <dbReference type="NCBI Taxonomy" id="35752"/>
    <lineage>
        <taxon>Bacteria</taxon>
        <taxon>Bacillati</taxon>
        <taxon>Actinomycetota</taxon>
        <taxon>Actinomycetes</taxon>
        <taxon>Micromonosporales</taxon>
        <taxon>Micromonosporaceae</taxon>
        <taxon>Actinoplanes</taxon>
    </lineage>
</organism>
<feature type="transmembrane region" description="Helical" evidence="6">
    <location>
        <begin position="222"/>
        <end position="240"/>
    </location>
</feature>
<dbReference type="InterPro" id="IPR023298">
    <property type="entry name" value="ATPase_P-typ_TM_dom_sf"/>
</dbReference>
<dbReference type="Proteomes" id="UP000199645">
    <property type="component" value="Unassembled WGS sequence"/>
</dbReference>
<feature type="transmembrane region" description="Helical" evidence="6">
    <location>
        <begin position="47"/>
        <end position="65"/>
    </location>
</feature>
<reference evidence="8 9" key="1">
    <citation type="submission" date="2016-10" db="EMBL/GenBank/DDBJ databases">
        <authorList>
            <person name="de Groot N.N."/>
        </authorList>
    </citation>
    <scope>NUCLEOTIDE SEQUENCE [LARGE SCALE GENOMIC DNA]</scope>
    <source>
        <strain evidence="8 9">DSM 43019</strain>
    </source>
</reference>
<dbReference type="SUPFAM" id="SSF81653">
    <property type="entry name" value="Calcium ATPase, transduction domain A"/>
    <property type="match status" value="1"/>
</dbReference>
<dbReference type="InterPro" id="IPR023214">
    <property type="entry name" value="HAD_sf"/>
</dbReference>
<dbReference type="InterPro" id="IPR001757">
    <property type="entry name" value="P_typ_ATPase"/>
</dbReference>
<keyword evidence="3" id="KW-1278">Translocase</keyword>
<dbReference type="PRINTS" id="PR00119">
    <property type="entry name" value="CATATPASE"/>
</dbReference>
<dbReference type="InterPro" id="IPR018303">
    <property type="entry name" value="ATPase_P-typ_P_site"/>
</dbReference>
<dbReference type="InterPro" id="IPR008250">
    <property type="entry name" value="ATPase_P-typ_transduc_dom_A_sf"/>
</dbReference>
<dbReference type="Pfam" id="PF00122">
    <property type="entry name" value="E1-E2_ATPase"/>
    <property type="match status" value="1"/>
</dbReference>
<feature type="transmembrane region" description="Helical" evidence="6">
    <location>
        <begin position="771"/>
        <end position="794"/>
    </location>
</feature>
<dbReference type="GO" id="GO:0005886">
    <property type="term" value="C:plasma membrane"/>
    <property type="evidence" value="ECO:0007669"/>
    <property type="project" value="UniProtKB-SubCell"/>
</dbReference>
<dbReference type="SUPFAM" id="SSF81665">
    <property type="entry name" value="Calcium ATPase, transmembrane domain M"/>
    <property type="match status" value="1"/>
</dbReference>
<dbReference type="SUPFAM" id="SSF56784">
    <property type="entry name" value="HAD-like"/>
    <property type="match status" value="1"/>
</dbReference>
<feature type="transmembrane region" description="Helical" evidence="6">
    <location>
        <begin position="260"/>
        <end position="279"/>
    </location>
</feature>
<evidence type="ECO:0000256" key="4">
    <source>
        <dbReference type="ARBA" id="ARBA00022989"/>
    </source>
</evidence>
<evidence type="ECO:0000259" key="7">
    <source>
        <dbReference type="Pfam" id="PF00122"/>
    </source>
</evidence>
<feature type="transmembrane region" description="Helical" evidence="6">
    <location>
        <begin position="800"/>
        <end position="821"/>
    </location>
</feature>
<name>A0A1I2MD36_9ACTN</name>
<evidence type="ECO:0000256" key="2">
    <source>
        <dbReference type="ARBA" id="ARBA00022692"/>
    </source>
</evidence>
<dbReference type="GO" id="GO:0005524">
    <property type="term" value="F:ATP binding"/>
    <property type="evidence" value="ECO:0007669"/>
    <property type="project" value="InterPro"/>
</dbReference>
<dbReference type="SFLD" id="SFLDF00027">
    <property type="entry name" value="p-type_atpase"/>
    <property type="match status" value="1"/>
</dbReference>
<evidence type="ECO:0000256" key="3">
    <source>
        <dbReference type="ARBA" id="ARBA00022967"/>
    </source>
</evidence>
<dbReference type="InterPro" id="IPR036412">
    <property type="entry name" value="HAD-like_sf"/>
</dbReference>
<keyword evidence="2 6" id="KW-0812">Transmembrane</keyword>
<sequence length="843" mass="88700">MTALDAGTAPATGLTAAQVAAARERGETNTVRSAVSRRYWTILRANLFTLFNNFLYAIGLSLLAMGRTKDAVVSVGLGVLNSLIGSIQEIRAKQKLDRLKLLHRAPCRVVRDGIEQDVEPEDIVRGDLIRVTAGDQIVVDGPVTAGDRLEVDESSLTGEPDPVLKQAGDRLHSGTVVVGGSAHQTAELVGADSDVGALTAKAKAWNPDPTPLQALIDATVRLIMLTVALMSAAVLANAALKGLSLVEVIQTAAVLSGLVPYGLFFLITISYAVGAAAIARRGALIQQISAVESLCSVDVLCTDKTGTLTTGSMRLERIEALDGHDPADVRQSLSVAVEAMTTRNHTVVALARALPAPSSTALEQVAFSPQRRWSAVSGPDRGYVLGAVEALSAAFPAEAHLRMYDTLDDLTRQGLRVLLFAATTDPAAGFLDAGRTPVLPQLTPLALIALRDDLRDGVAETLAELRAGGVAVKVISGDDPRTVAAVAAGLGLHADDPATGADLDAMTPAAFDDAVARGTVFGRVSPATKERMVDSLRRQGRYTAMIGDGVNDIPSLKKAHVGIALGSGNSVACDAADVVLLDDSFTALSPAQRQGRRIVTGIATSMYLYLARVSTSILIILGVAILGLGFPYEPAQAALVLFTVGLPTMLLTAWAEAERPDPGLVGSLARFVVPAAIVTALYGVGVYAVLYRFVMDLPDKRLPDHLVARFEEFTGLLSTNATFTEQAATVVAQTGLTVFTSFAGFLLILLLKPPARIFASWTPVSRDKRPAILVTALIAAFCGILATPVLANYFGLLPDVAAFAVAAMALPLWFLTLSAVWRHHLLPRMLGFHRPPTRAAATG</sequence>
<dbReference type="NCBIfam" id="TIGR01494">
    <property type="entry name" value="ATPase_P-type"/>
    <property type="match status" value="2"/>
</dbReference>
<comment type="subcellular location">
    <subcellularLocation>
        <location evidence="1">Cell membrane</location>
        <topology evidence="1">Multi-pass membrane protein</topology>
    </subcellularLocation>
</comment>
<dbReference type="Gene3D" id="1.20.1110.10">
    <property type="entry name" value="Calcium-transporting ATPase, transmembrane domain"/>
    <property type="match status" value="1"/>
</dbReference>
<dbReference type="GO" id="GO:0016887">
    <property type="term" value="F:ATP hydrolysis activity"/>
    <property type="evidence" value="ECO:0007669"/>
    <property type="project" value="InterPro"/>
</dbReference>
<keyword evidence="5 6" id="KW-0472">Membrane</keyword>
<dbReference type="InterPro" id="IPR023299">
    <property type="entry name" value="ATPase_P-typ_cyto_dom_N"/>
</dbReference>
<evidence type="ECO:0000256" key="5">
    <source>
        <dbReference type="ARBA" id="ARBA00023136"/>
    </source>
</evidence>
<proteinExistence type="predicted"/>
<dbReference type="STRING" id="35752.SAMN05421541_12858"/>
<evidence type="ECO:0000313" key="9">
    <source>
        <dbReference type="Proteomes" id="UP000199645"/>
    </source>
</evidence>
<keyword evidence="4 6" id="KW-1133">Transmembrane helix</keyword>
<evidence type="ECO:0000256" key="6">
    <source>
        <dbReference type="SAM" id="Phobius"/>
    </source>
</evidence>
<evidence type="ECO:0000313" key="8">
    <source>
        <dbReference type="EMBL" id="SFF89404.1"/>
    </source>
</evidence>
<dbReference type="OrthoDB" id="9814270at2"/>
<dbReference type="PRINTS" id="PR00120">
    <property type="entry name" value="HATPASE"/>
</dbReference>
<dbReference type="Gene3D" id="3.40.1110.10">
    <property type="entry name" value="Calcium-transporting ATPase, cytoplasmic domain N"/>
    <property type="match status" value="1"/>
</dbReference>
<feature type="transmembrane region" description="Helical" evidence="6">
    <location>
        <begin position="606"/>
        <end position="630"/>
    </location>
</feature>
<dbReference type="SFLD" id="SFLDG00002">
    <property type="entry name" value="C1.7:_P-type_atpase_like"/>
    <property type="match status" value="1"/>
</dbReference>
<dbReference type="InterPro" id="IPR059000">
    <property type="entry name" value="ATPase_P-type_domA"/>
</dbReference>
<dbReference type="Gene3D" id="3.40.50.1000">
    <property type="entry name" value="HAD superfamily/HAD-like"/>
    <property type="match status" value="1"/>
</dbReference>
<feature type="transmembrane region" description="Helical" evidence="6">
    <location>
        <begin position="667"/>
        <end position="690"/>
    </location>
</feature>
<dbReference type="InterPro" id="IPR044492">
    <property type="entry name" value="P_typ_ATPase_HD_dom"/>
</dbReference>
<feature type="domain" description="P-type ATPase A" evidence="7">
    <location>
        <begin position="104"/>
        <end position="201"/>
    </location>
</feature>
<dbReference type="PANTHER" id="PTHR42861">
    <property type="entry name" value="CALCIUM-TRANSPORTING ATPASE"/>
    <property type="match status" value="1"/>
</dbReference>
<protein>
    <submittedName>
        <fullName evidence="8">Cation-transporting ATPase E</fullName>
    </submittedName>
</protein>
<dbReference type="SFLD" id="SFLDS00003">
    <property type="entry name" value="Haloacid_Dehalogenase"/>
    <property type="match status" value="1"/>
</dbReference>
<dbReference type="PROSITE" id="PS00154">
    <property type="entry name" value="ATPASE_E1_E2"/>
    <property type="match status" value="1"/>
</dbReference>
<keyword evidence="9" id="KW-1185">Reference proteome</keyword>
<feature type="transmembrane region" description="Helical" evidence="6">
    <location>
        <begin position="636"/>
        <end position="655"/>
    </location>
</feature>
<dbReference type="EMBL" id="FONV01000028">
    <property type="protein sequence ID" value="SFF89404.1"/>
    <property type="molecule type" value="Genomic_DNA"/>
</dbReference>